<organism evidence="2">
    <name type="scientific">Pyrodinium bahamense</name>
    <dbReference type="NCBI Taxonomy" id="73915"/>
    <lineage>
        <taxon>Eukaryota</taxon>
        <taxon>Sar</taxon>
        <taxon>Alveolata</taxon>
        <taxon>Dinophyceae</taxon>
        <taxon>Gonyaulacales</taxon>
        <taxon>Pyrocystaceae</taxon>
        <taxon>Pyrodinium</taxon>
    </lineage>
</organism>
<dbReference type="EMBL" id="HBEG01007555">
    <property type="protein sequence ID" value="CAD8348723.1"/>
    <property type="molecule type" value="Transcribed_RNA"/>
</dbReference>
<accession>A0A7R9ZZT8</accession>
<protein>
    <submittedName>
        <fullName evidence="2">Uncharacterized protein</fullName>
    </submittedName>
</protein>
<name>A0A7R9ZZT8_9DINO</name>
<feature type="region of interest" description="Disordered" evidence="1">
    <location>
        <begin position="200"/>
        <end position="269"/>
    </location>
</feature>
<evidence type="ECO:0000313" key="2">
    <source>
        <dbReference type="EMBL" id="CAD8348723.1"/>
    </source>
</evidence>
<feature type="compositionally biased region" description="Polar residues" evidence="1">
    <location>
        <begin position="226"/>
        <end position="238"/>
    </location>
</feature>
<sequence>MVKHWRSNSPFPTATSLGAVSKDQVRRAYYETAYQRGVPGRMPAEEDRGENYLDIHSVGQRTSKYMEYQLNTAPLLNRNATQVTREFNPKPLGDCNVNRMLAQNFKQGVASAPKGLDVTLDGLTLHEAEYPKRSNEDLLRARQQAASTGAGVFARTKTLGGSGYLMEKQSHMHMKFITPDLTVAKPMKVVLPRQCMDLGGNPREVRTRSSLQQSFPPGSGLAAATAVQSLSRSASTPELSRVLSSMARPDPMDPAVMATKRAPFMGPGQ</sequence>
<proteinExistence type="predicted"/>
<dbReference type="AlphaFoldDB" id="A0A7R9ZZT8"/>
<gene>
    <name evidence="2" type="ORF">PBAH0796_LOCUS4462</name>
</gene>
<evidence type="ECO:0000256" key="1">
    <source>
        <dbReference type="SAM" id="MobiDB-lite"/>
    </source>
</evidence>
<reference evidence="2" key="1">
    <citation type="submission" date="2021-01" db="EMBL/GenBank/DDBJ databases">
        <authorList>
            <person name="Corre E."/>
            <person name="Pelletier E."/>
            <person name="Niang G."/>
            <person name="Scheremetjew M."/>
            <person name="Finn R."/>
            <person name="Kale V."/>
            <person name="Holt S."/>
            <person name="Cochrane G."/>
            <person name="Meng A."/>
            <person name="Brown T."/>
            <person name="Cohen L."/>
        </authorList>
    </citation>
    <scope>NUCLEOTIDE SEQUENCE</scope>
    <source>
        <strain evidence="2">Pbaha01</strain>
    </source>
</reference>